<proteinExistence type="predicted"/>
<dbReference type="Proteomes" id="UP000782610">
    <property type="component" value="Unassembled WGS sequence"/>
</dbReference>
<protein>
    <submittedName>
        <fullName evidence="2">Uncharacterized protein</fullName>
    </submittedName>
</protein>
<dbReference type="AlphaFoldDB" id="A0A933P076"/>
<gene>
    <name evidence="2" type="ORF">HY834_16290</name>
</gene>
<organism evidence="2 3">
    <name type="scientific">Devosia nanyangense</name>
    <dbReference type="NCBI Taxonomy" id="1228055"/>
    <lineage>
        <taxon>Bacteria</taxon>
        <taxon>Pseudomonadati</taxon>
        <taxon>Pseudomonadota</taxon>
        <taxon>Alphaproteobacteria</taxon>
        <taxon>Hyphomicrobiales</taxon>
        <taxon>Devosiaceae</taxon>
        <taxon>Devosia</taxon>
    </lineage>
</organism>
<evidence type="ECO:0000256" key="1">
    <source>
        <dbReference type="SAM" id="SignalP"/>
    </source>
</evidence>
<evidence type="ECO:0000313" key="2">
    <source>
        <dbReference type="EMBL" id="MBI4923302.1"/>
    </source>
</evidence>
<reference evidence="2" key="1">
    <citation type="submission" date="2020-07" db="EMBL/GenBank/DDBJ databases">
        <title>Huge and variable diversity of episymbiotic CPR bacteria and DPANN archaea in groundwater ecosystems.</title>
        <authorList>
            <person name="He C.Y."/>
            <person name="Keren R."/>
            <person name="Whittaker M."/>
            <person name="Farag I.F."/>
            <person name="Doudna J."/>
            <person name="Cate J.H.D."/>
            <person name="Banfield J.F."/>
        </authorList>
    </citation>
    <scope>NUCLEOTIDE SEQUENCE</scope>
    <source>
        <strain evidence="2">NC_groundwater_1586_Pr3_B-0.1um_66_15</strain>
    </source>
</reference>
<feature type="signal peptide" evidence="1">
    <location>
        <begin position="1"/>
        <end position="23"/>
    </location>
</feature>
<keyword evidence="1" id="KW-0732">Signal</keyword>
<accession>A0A933P076</accession>
<name>A0A933P076_9HYPH</name>
<feature type="chain" id="PRO_5036815005" evidence="1">
    <location>
        <begin position="24"/>
        <end position="68"/>
    </location>
</feature>
<evidence type="ECO:0000313" key="3">
    <source>
        <dbReference type="Proteomes" id="UP000782610"/>
    </source>
</evidence>
<dbReference type="EMBL" id="JACRAF010000051">
    <property type="protein sequence ID" value="MBI4923302.1"/>
    <property type="molecule type" value="Genomic_DNA"/>
</dbReference>
<sequence length="68" mass="6726">MAVIAYFLFAVSGGAMPDMTALAAFDSQAACQAAAASVTEALSGGEDGNVIVCVSADSLKKLAEDNPA</sequence>
<comment type="caution">
    <text evidence="2">The sequence shown here is derived from an EMBL/GenBank/DDBJ whole genome shotgun (WGS) entry which is preliminary data.</text>
</comment>